<evidence type="ECO:0000313" key="1">
    <source>
        <dbReference type="EMBL" id="BBI54011.1"/>
    </source>
</evidence>
<organism evidence="1 2">
    <name type="scientific">Vreelandella olivaria</name>
    <dbReference type="NCBI Taxonomy" id="390919"/>
    <lineage>
        <taxon>Bacteria</taxon>
        <taxon>Pseudomonadati</taxon>
        <taxon>Pseudomonadota</taxon>
        <taxon>Gammaproteobacteria</taxon>
        <taxon>Oceanospirillales</taxon>
        <taxon>Halomonadaceae</taxon>
        <taxon>Vreelandella</taxon>
    </lineage>
</organism>
<sequence>MAEHDPLSPKFVKYIKAEYKMYDVFLCHASEDKAEIVEPLYQELSKIGVHAFYDKKEIGWGTLW</sequence>
<dbReference type="InterPro" id="IPR035897">
    <property type="entry name" value="Toll_tir_struct_dom_sf"/>
</dbReference>
<keyword evidence="2" id="KW-1185">Reference proteome</keyword>
<dbReference type="SUPFAM" id="SSF52200">
    <property type="entry name" value="Toll/Interleukin receptor TIR domain"/>
    <property type="match status" value="1"/>
</dbReference>
<dbReference type="Proteomes" id="UP000289555">
    <property type="component" value="Chromosome"/>
</dbReference>
<accession>A0ABM7GQN5</accession>
<dbReference type="Gene3D" id="3.40.50.10140">
    <property type="entry name" value="Toll/interleukin-1 receptor homology (TIR) domain"/>
    <property type="match status" value="1"/>
</dbReference>
<gene>
    <name evidence="1" type="ORF">HORIV_64320</name>
</gene>
<evidence type="ECO:0008006" key="3">
    <source>
        <dbReference type="Google" id="ProtNLM"/>
    </source>
</evidence>
<protein>
    <recommendedName>
        <fullName evidence="3">TIR domain-containing protein</fullName>
    </recommendedName>
</protein>
<proteinExistence type="predicted"/>
<name>A0ABM7GQN5_9GAMM</name>
<dbReference type="EMBL" id="AP019416">
    <property type="protein sequence ID" value="BBI54011.1"/>
    <property type="molecule type" value="Genomic_DNA"/>
</dbReference>
<reference evidence="2" key="1">
    <citation type="journal article" date="2019" name="Microbiol. Resour. Announc.">
        <title>Complete Genome Sequence of Halomonas olivaria, a Moderately Halophilic Bacterium Isolated from Olive Processing Effluents, Obtained by Nanopore Sequencing.</title>
        <authorList>
            <person name="Nagata S."/>
            <person name="Ii K.M."/>
            <person name="Tsukimi T."/>
            <person name="Miura M.C."/>
            <person name="Galipon J."/>
            <person name="Arakawa K."/>
        </authorList>
    </citation>
    <scope>NUCLEOTIDE SEQUENCE [LARGE SCALE GENOMIC DNA]</scope>
    <source>
        <strain evidence="2">TYRC17</strain>
    </source>
</reference>
<evidence type="ECO:0000313" key="2">
    <source>
        <dbReference type="Proteomes" id="UP000289555"/>
    </source>
</evidence>